<feature type="transmembrane region" description="Helical" evidence="10">
    <location>
        <begin position="202"/>
        <end position="222"/>
    </location>
</feature>
<dbReference type="Proteomes" id="UP000827721">
    <property type="component" value="Unassembled WGS sequence"/>
</dbReference>
<dbReference type="PANTHER" id="PTHR32468:SF96">
    <property type="entry name" value="CATION_H(+) ANTIPORTER 26-RELATED"/>
    <property type="match status" value="1"/>
</dbReference>
<dbReference type="InterPro" id="IPR006153">
    <property type="entry name" value="Cation/H_exchanger_TM"/>
</dbReference>
<keyword evidence="14" id="KW-1185">Reference proteome</keyword>
<gene>
    <name evidence="13" type="ORF">JRO89_XSUnG0115900</name>
</gene>
<keyword evidence="8 10" id="KW-0472">Membrane</keyword>
<reference evidence="13 14" key="1">
    <citation type="submission" date="2021-02" db="EMBL/GenBank/DDBJ databases">
        <title>Plant Genome Project.</title>
        <authorList>
            <person name="Zhang R.-G."/>
        </authorList>
    </citation>
    <scope>NUCLEOTIDE SEQUENCE [LARGE SCALE GENOMIC DNA]</scope>
    <source>
        <tissue evidence="13">Leaves</tissue>
    </source>
</reference>
<keyword evidence="2" id="KW-0813">Transport</keyword>
<evidence type="ECO:0008006" key="15">
    <source>
        <dbReference type="Google" id="ProtNLM"/>
    </source>
</evidence>
<feature type="domain" description="Cation/H(+) antiporter C-terminal" evidence="12">
    <location>
        <begin position="626"/>
        <end position="770"/>
    </location>
</feature>
<name>A0ABQ8GYG1_9ROSI</name>
<evidence type="ECO:0000256" key="9">
    <source>
        <dbReference type="ARBA" id="ARBA00038341"/>
    </source>
</evidence>
<evidence type="ECO:0000259" key="11">
    <source>
        <dbReference type="Pfam" id="PF00999"/>
    </source>
</evidence>
<proteinExistence type="inferred from homology"/>
<feature type="transmembrane region" description="Helical" evidence="10">
    <location>
        <begin position="384"/>
        <end position="403"/>
    </location>
</feature>
<evidence type="ECO:0000256" key="1">
    <source>
        <dbReference type="ARBA" id="ARBA00004141"/>
    </source>
</evidence>
<feature type="transmembrane region" description="Helical" evidence="10">
    <location>
        <begin position="107"/>
        <end position="127"/>
    </location>
</feature>
<evidence type="ECO:0000256" key="4">
    <source>
        <dbReference type="ARBA" id="ARBA00022692"/>
    </source>
</evidence>
<keyword evidence="5" id="KW-0630">Potassium</keyword>
<feature type="transmembrane region" description="Helical" evidence="10">
    <location>
        <begin position="40"/>
        <end position="61"/>
    </location>
</feature>
<evidence type="ECO:0000256" key="2">
    <source>
        <dbReference type="ARBA" id="ARBA00022448"/>
    </source>
</evidence>
<dbReference type="Pfam" id="PF23259">
    <property type="entry name" value="CHX17_C"/>
    <property type="match status" value="1"/>
</dbReference>
<organism evidence="13 14">
    <name type="scientific">Xanthoceras sorbifolium</name>
    <dbReference type="NCBI Taxonomy" id="99658"/>
    <lineage>
        <taxon>Eukaryota</taxon>
        <taxon>Viridiplantae</taxon>
        <taxon>Streptophyta</taxon>
        <taxon>Embryophyta</taxon>
        <taxon>Tracheophyta</taxon>
        <taxon>Spermatophyta</taxon>
        <taxon>Magnoliopsida</taxon>
        <taxon>eudicotyledons</taxon>
        <taxon>Gunneridae</taxon>
        <taxon>Pentapetalae</taxon>
        <taxon>rosids</taxon>
        <taxon>malvids</taxon>
        <taxon>Sapindales</taxon>
        <taxon>Sapindaceae</taxon>
        <taxon>Xanthoceroideae</taxon>
        <taxon>Xanthoceras</taxon>
    </lineage>
</organism>
<protein>
    <recommendedName>
        <fullName evidence="15">Cation/H+ exchanger domain-containing protein</fullName>
    </recommendedName>
</protein>
<dbReference type="InterPro" id="IPR038770">
    <property type="entry name" value="Na+/solute_symporter_sf"/>
</dbReference>
<dbReference type="InterPro" id="IPR057290">
    <property type="entry name" value="CHX17_C"/>
</dbReference>
<dbReference type="Gene3D" id="1.20.1530.20">
    <property type="match status" value="1"/>
</dbReference>
<feature type="transmembrane region" description="Helical" evidence="10">
    <location>
        <begin position="351"/>
        <end position="372"/>
    </location>
</feature>
<evidence type="ECO:0000256" key="5">
    <source>
        <dbReference type="ARBA" id="ARBA00022958"/>
    </source>
</evidence>
<sequence>MAAVTNGSNIDRGHGYTCEIIAKTTTGGLVFRHDVTDSTLPFLLIQIALVNSLTAIFQVLLKPFGQFSFVPQLLSGIAIGPSCLSRYEKFKLMLFSPKKGSMMINAFENLGLIFLFFLLSVQLDLNVLRRPGKLAFAIGLSALILPFAITMSLALCIRGYVENVELHETLPMVAFLETATSFHQILYFLTDLKLLNSELGRIALVSSLISGMGNWIYLILVVGSYEYVQSPTKYPVILIEVSQVVIVFIIVFAFRPLVLWMMRKTPERKSLKESYVCMIIVLVLLCALFSEVAGLHPLHGPIVLGMATPDSPPMGSSLSNKFGCVIWGVLMPGFMINVGKRVNIFSVQISNFLIVTFITFASSLAKFIGTLVPSLYYKMPLRDALPLGLILSCRGLFDILFFYRAKQARLISDEIFGIMVVTTIVHSAVIAPIVRTIYDTSKRYMAYNRRTIQHNKQHEELRLMACVHEPDKVLPIINILEISNPKCESPLAVYVLNLEELVGRTMPLFISHQYYNGTSPGNIKEKPTRASRIFNVFNQYEQQRQGLVVVQCYTSVAPYSTMHEDIISLAHDKFITLVIIPIEKTDSPYIRTVNKNVLEHVPCSVAIFLCRGILVGAKYLHSLPIISVCVIFLGGCDDREALAYGARMSENPNIRLTASRFMDANQTSCDKVEKKLDLLAVSNFRINTYENKLVTYKEENVTGVSDTTITLQLISKDYDLIVVGRRHDKYSPLLKGLSEWSEVEELGVIGDILASSDTRSRASLLVVQQQASVVEEMIDSDLHA</sequence>
<feature type="transmembrane region" description="Helical" evidence="10">
    <location>
        <begin position="234"/>
        <end position="254"/>
    </location>
</feature>
<evidence type="ECO:0000256" key="7">
    <source>
        <dbReference type="ARBA" id="ARBA00023065"/>
    </source>
</evidence>
<evidence type="ECO:0000256" key="8">
    <source>
        <dbReference type="ARBA" id="ARBA00023136"/>
    </source>
</evidence>
<accession>A0ABQ8GYG1</accession>
<feature type="transmembrane region" description="Helical" evidence="10">
    <location>
        <begin position="275"/>
        <end position="298"/>
    </location>
</feature>
<keyword evidence="6 10" id="KW-1133">Transmembrane helix</keyword>
<evidence type="ECO:0000256" key="10">
    <source>
        <dbReference type="SAM" id="Phobius"/>
    </source>
</evidence>
<evidence type="ECO:0000313" key="14">
    <source>
        <dbReference type="Proteomes" id="UP000827721"/>
    </source>
</evidence>
<feature type="domain" description="Cation/H+ exchanger transmembrane" evidence="11">
    <location>
        <begin position="54"/>
        <end position="434"/>
    </location>
</feature>
<evidence type="ECO:0000256" key="3">
    <source>
        <dbReference type="ARBA" id="ARBA00022538"/>
    </source>
</evidence>
<feature type="transmembrane region" description="Helical" evidence="10">
    <location>
        <begin position="172"/>
        <end position="190"/>
    </location>
</feature>
<dbReference type="EMBL" id="JAFEMO010000281">
    <property type="protein sequence ID" value="KAH7521089.1"/>
    <property type="molecule type" value="Genomic_DNA"/>
</dbReference>
<keyword evidence="4 10" id="KW-0812">Transmembrane</keyword>
<keyword evidence="7" id="KW-0406">Ion transport</keyword>
<feature type="transmembrane region" description="Helical" evidence="10">
    <location>
        <begin position="134"/>
        <end position="160"/>
    </location>
</feature>
<evidence type="ECO:0000259" key="12">
    <source>
        <dbReference type="Pfam" id="PF23259"/>
    </source>
</evidence>
<dbReference type="Pfam" id="PF00999">
    <property type="entry name" value="Na_H_Exchanger"/>
    <property type="match status" value="1"/>
</dbReference>
<comment type="similarity">
    <text evidence="9">Belongs to the monovalent cation:proton antiporter 2 (CPA2) transporter (TC 2.A.37) family. CHX (TC 2.A.37.4) subfamily.</text>
</comment>
<dbReference type="InterPro" id="IPR050794">
    <property type="entry name" value="CPA2_transporter"/>
</dbReference>
<feature type="transmembrane region" description="Helical" evidence="10">
    <location>
        <begin position="415"/>
        <end position="434"/>
    </location>
</feature>
<evidence type="ECO:0000256" key="6">
    <source>
        <dbReference type="ARBA" id="ARBA00022989"/>
    </source>
</evidence>
<comment type="caution">
    <text evidence="13">The sequence shown here is derived from an EMBL/GenBank/DDBJ whole genome shotgun (WGS) entry which is preliminary data.</text>
</comment>
<dbReference type="PANTHER" id="PTHR32468">
    <property type="entry name" value="CATION/H + ANTIPORTER"/>
    <property type="match status" value="1"/>
</dbReference>
<comment type="subcellular location">
    <subcellularLocation>
        <location evidence="1">Membrane</location>
        <topology evidence="1">Multi-pass membrane protein</topology>
    </subcellularLocation>
</comment>
<feature type="transmembrane region" description="Helical" evidence="10">
    <location>
        <begin position="318"/>
        <end position="339"/>
    </location>
</feature>
<evidence type="ECO:0000313" key="13">
    <source>
        <dbReference type="EMBL" id="KAH7521089.1"/>
    </source>
</evidence>
<keyword evidence="3" id="KW-0633">Potassium transport</keyword>